<protein>
    <submittedName>
        <fullName evidence="3">Uncharacterized protein</fullName>
    </submittedName>
</protein>
<evidence type="ECO:0000313" key="2">
    <source>
        <dbReference type="Proteomes" id="UP000887578"/>
    </source>
</evidence>
<evidence type="ECO:0000313" key="3">
    <source>
        <dbReference type="WBParaSite" id="PDA_v2.g22707.t1"/>
    </source>
</evidence>
<organism evidence="2 3">
    <name type="scientific">Panagrolaimus davidi</name>
    <dbReference type="NCBI Taxonomy" id="227884"/>
    <lineage>
        <taxon>Eukaryota</taxon>
        <taxon>Metazoa</taxon>
        <taxon>Ecdysozoa</taxon>
        <taxon>Nematoda</taxon>
        <taxon>Chromadorea</taxon>
        <taxon>Rhabditida</taxon>
        <taxon>Tylenchina</taxon>
        <taxon>Panagrolaimomorpha</taxon>
        <taxon>Panagrolaimoidea</taxon>
        <taxon>Panagrolaimidae</taxon>
        <taxon>Panagrolaimus</taxon>
    </lineage>
</organism>
<accession>A0A914Q6E5</accession>
<evidence type="ECO:0000256" key="1">
    <source>
        <dbReference type="SAM" id="Phobius"/>
    </source>
</evidence>
<keyword evidence="1" id="KW-1133">Transmembrane helix</keyword>
<keyword evidence="1" id="KW-0812">Transmembrane</keyword>
<reference evidence="3" key="1">
    <citation type="submission" date="2022-11" db="UniProtKB">
        <authorList>
            <consortium name="WormBaseParasite"/>
        </authorList>
    </citation>
    <scope>IDENTIFICATION</scope>
</reference>
<name>A0A914Q6E5_9BILA</name>
<sequence length="123" mass="14146">MAIKTIQTPAGPMVIEIADDLLVECLVNGIPAYYDDSITCLFTQLPFALENIGFGYICMGLVLPIIIISLFGGIKENYRWFILNQAIWDFLVVYNFICNKPTLESLFWHYSAEEWKQGWDLKK</sequence>
<dbReference type="WBParaSite" id="PDA_v2.g22707.t1">
    <property type="protein sequence ID" value="PDA_v2.g22707.t1"/>
    <property type="gene ID" value="PDA_v2.g22707"/>
</dbReference>
<dbReference type="Proteomes" id="UP000887578">
    <property type="component" value="Unplaced"/>
</dbReference>
<dbReference type="AlphaFoldDB" id="A0A914Q6E5"/>
<proteinExistence type="predicted"/>
<keyword evidence="2" id="KW-1185">Reference proteome</keyword>
<keyword evidence="1" id="KW-0472">Membrane</keyword>
<feature type="transmembrane region" description="Helical" evidence="1">
    <location>
        <begin position="54"/>
        <end position="74"/>
    </location>
</feature>